<sequence>MMLEQIEIKEQFLYALARLELQELLALRMQAVIMLMNAQASNRYGQPADRKFDIRRLVLPGFEAVRKEREDSGKHMANESHGLTEREREVASLVVEGLSNADIAARLFVTEATVKKHLRSVYSKLRIKNRVQLMKAYLH</sequence>
<dbReference type="Gene3D" id="1.10.10.10">
    <property type="entry name" value="Winged helix-like DNA-binding domain superfamily/Winged helix DNA-binding domain"/>
    <property type="match status" value="1"/>
</dbReference>
<dbReference type="RefSeq" id="WP_119600330.1">
    <property type="nucleotide sequence ID" value="NZ_QXQA01000008.1"/>
</dbReference>
<keyword evidence="2" id="KW-0238">DNA-binding</keyword>
<evidence type="ECO:0000256" key="1">
    <source>
        <dbReference type="ARBA" id="ARBA00023015"/>
    </source>
</evidence>
<name>A0A3A1UU86_9BACL</name>
<proteinExistence type="predicted"/>
<dbReference type="SMART" id="SM00421">
    <property type="entry name" value="HTH_LUXR"/>
    <property type="match status" value="1"/>
</dbReference>
<gene>
    <name evidence="5" type="ORF">D3P08_14060</name>
</gene>
<keyword evidence="6" id="KW-1185">Reference proteome</keyword>
<keyword evidence="1" id="KW-0805">Transcription regulation</keyword>
<dbReference type="InterPro" id="IPR000792">
    <property type="entry name" value="Tscrpt_reg_LuxR_C"/>
</dbReference>
<dbReference type="PANTHER" id="PTHR44688:SF16">
    <property type="entry name" value="DNA-BINDING TRANSCRIPTIONAL ACTIVATOR DEVR_DOSR"/>
    <property type="match status" value="1"/>
</dbReference>
<reference evidence="5 6" key="1">
    <citation type="submission" date="2018-09" db="EMBL/GenBank/DDBJ databases">
        <title>Paenibacillus aracenensis nov. sp. isolated from a cave in southern Spain.</title>
        <authorList>
            <person name="Jurado V."/>
            <person name="Gutierrez-Patricio S."/>
            <person name="Gonzalez-Pimentel J.L."/>
            <person name="Miller A.Z."/>
            <person name="Laiz L."/>
            <person name="Saiz-Jimenez C."/>
        </authorList>
    </citation>
    <scope>NUCLEOTIDE SEQUENCE [LARGE SCALE GENOMIC DNA]</scope>
    <source>
        <strain evidence="5 6">DSM 22867</strain>
    </source>
</reference>
<evidence type="ECO:0000256" key="2">
    <source>
        <dbReference type="ARBA" id="ARBA00023125"/>
    </source>
</evidence>
<dbReference type="SUPFAM" id="SSF46894">
    <property type="entry name" value="C-terminal effector domain of the bipartite response regulators"/>
    <property type="match status" value="1"/>
</dbReference>
<organism evidence="5 6">
    <name type="scientific">Paenibacillus nanensis</name>
    <dbReference type="NCBI Taxonomy" id="393251"/>
    <lineage>
        <taxon>Bacteria</taxon>
        <taxon>Bacillati</taxon>
        <taxon>Bacillota</taxon>
        <taxon>Bacilli</taxon>
        <taxon>Bacillales</taxon>
        <taxon>Paenibacillaceae</taxon>
        <taxon>Paenibacillus</taxon>
    </lineage>
</organism>
<dbReference type="GO" id="GO:0006355">
    <property type="term" value="P:regulation of DNA-templated transcription"/>
    <property type="evidence" value="ECO:0007669"/>
    <property type="project" value="InterPro"/>
</dbReference>
<dbReference type="OrthoDB" id="182489at2"/>
<dbReference type="PROSITE" id="PS00622">
    <property type="entry name" value="HTH_LUXR_1"/>
    <property type="match status" value="1"/>
</dbReference>
<dbReference type="PROSITE" id="PS50043">
    <property type="entry name" value="HTH_LUXR_2"/>
    <property type="match status" value="1"/>
</dbReference>
<accession>A0A3A1UU86</accession>
<keyword evidence="3" id="KW-0804">Transcription</keyword>
<dbReference type="AlphaFoldDB" id="A0A3A1UU86"/>
<dbReference type="CDD" id="cd06170">
    <property type="entry name" value="LuxR_C_like"/>
    <property type="match status" value="1"/>
</dbReference>
<dbReference type="PRINTS" id="PR00038">
    <property type="entry name" value="HTHLUXR"/>
</dbReference>
<evidence type="ECO:0000313" key="5">
    <source>
        <dbReference type="EMBL" id="RIX52098.1"/>
    </source>
</evidence>
<feature type="domain" description="HTH luxR-type" evidence="4">
    <location>
        <begin position="76"/>
        <end position="139"/>
    </location>
</feature>
<evidence type="ECO:0000256" key="3">
    <source>
        <dbReference type="ARBA" id="ARBA00023163"/>
    </source>
</evidence>
<evidence type="ECO:0000259" key="4">
    <source>
        <dbReference type="PROSITE" id="PS50043"/>
    </source>
</evidence>
<evidence type="ECO:0000313" key="6">
    <source>
        <dbReference type="Proteomes" id="UP000266482"/>
    </source>
</evidence>
<dbReference type="Pfam" id="PF00196">
    <property type="entry name" value="GerE"/>
    <property type="match status" value="1"/>
</dbReference>
<dbReference type="PANTHER" id="PTHR44688">
    <property type="entry name" value="DNA-BINDING TRANSCRIPTIONAL ACTIVATOR DEVR_DOSR"/>
    <property type="match status" value="1"/>
</dbReference>
<dbReference type="Proteomes" id="UP000266482">
    <property type="component" value="Unassembled WGS sequence"/>
</dbReference>
<dbReference type="InterPro" id="IPR016032">
    <property type="entry name" value="Sig_transdc_resp-reg_C-effctor"/>
</dbReference>
<dbReference type="EMBL" id="QXQA01000008">
    <property type="protein sequence ID" value="RIX52098.1"/>
    <property type="molecule type" value="Genomic_DNA"/>
</dbReference>
<protein>
    <submittedName>
        <fullName evidence="5">LuxR family transcriptional regulator</fullName>
    </submittedName>
</protein>
<dbReference type="GO" id="GO:0003677">
    <property type="term" value="F:DNA binding"/>
    <property type="evidence" value="ECO:0007669"/>
    <property type="project" value="UniProtKB-KW"/>
</dbReference>
<dbReference type="InterPro" id="IPR036388">
    <property type="entry name" value="WH-like_DNA-bd_sf"/>
</dbReference>
<comment type="caution">
    <text evidence="5">The sequence shown here is derived from an EMBL/GenBank/DDBJ whole genome shotgun (WGS) entry which is preliminary data.</text>
</comment>